<protein>
    <submittedName>
        <fullName evidence="1">Uncharacterized protein</fullName>
    </submittedName>
</protein>
<comment type="caution">
    <text evidence="1">The sequence shown here is derived from an EMBL/GenBank/DDBJ whole genome shotgun (WGS) entry which is preliminary data.</text>
</comment>
<proteinExistence type="predicted"/>
<keyword evidence="2" id="KW-1185">Reference proteome</keyword>
<evidence type="ECO:0000313" key="1">
    <source>
        <dbReference type="EMBL" id="RCX29800.1"/>
    </source>
</evidence>
<accession>A0A369C721</accession>
<evidence type="ECO:0000313" key="2">
    <source>
        <dbReference type="Proteomes" id="UP000252707"/>
    </source>
</evidence>
<dbReference type="EMBL" id="QPJY01000006">
    <property type="protein sequence ID" value="RCX29800.1"/>
    <property type="molecule type" value="Genomic_DNA"/>
</dbReference>
<sequence>MKRVMRRLTKVLALGGTLLALQNLMVVLAFESGG</sequence>
<name>A0A369C721_9GAMM</name>
<reference evidence="1 2" key="1">
    <citation type="submission" date="2018-07" db="EMBL/GenBank/DDBJ databases">
        <title>Genomic Encyclopedia of Type Strains, Phase IV (KMG-IV): sequencing the most valuable type-strain genomes for metagenomic binning, comparative biology and taxonomic classification.</title>
        <authorList>
            <person name="Goeker M."/>
        </authorList>
    </citation>
    <scope>NUCLEOTIDE SEQUENCE [LARGE SCALE GENOMIC DNA]</scope>
    <source>
        <strain evidence="1 2">DSM 26407</strain>
    </source>
</reference>
<dbReference type="Proteomes" id="UP000252707">
    <property type="component" value="Unassembled WGS sequence"/>
</dbReference>
<gene>
    <name evidence="1" type="ORF">DFQ59_10632</name>
</gene>
<dbReference type="AlphaFoldDB" id="A0A369C721"/>
<organism evidence="1 2">
    <name type="scientific">Thioalbus denitrificans</name>
    <dbReference type="NCBI Taxonomy" id="547122"/>
    <lineage>
        <taxon>Bacteria</taxon>
        <taxon>Pseudomonadati</taxon>
        <taxon>Pseudomonadota</taxon>
        <taxon>Gammaproteobacteria</taxon>
        <taxon>Chromatiales</taxon>
        <taxon>Ectothiorhodospiraceae</taxon>
        <taxon>Thioalbus</taxon>
    </lineage>
</organism>